<keyword evidence="3 5" id="KW-1133">Transmembrane helix</keyword>
<sequence>MDKQQLIATMNDAAPHADDCVEHNSNCILASNIESFFGKDVFQLADMYDISLSGDEECDQLVPKDTQAKSKQLDFAKFFELIQQTIEQGSIQQKNFFFLVLSNNAADYLLETEYLSTTRKFWEHWETYKKQKMPTFEEKIVKELQKCDGFNKHLLMQQCSLLCIKNNYNVWSADIAKEWRAFIGLLWRSKRYYRQRWKLVLGNFIVNVVAGIALGLIYGKLGTTQRGVQNRFGSLGFLTIFIGIQSVAGSGLFVEQVFLFFYF</sequence>
<keyword evidence="2 5" id="KW-0812">Transmembrane</keyword>
<name>X6MVU6_RETFI</name>
<protein>
    <recommendedName>
        <fullName evidence="6">ABC-2 type transporter transmembrane domain-containing protein</fullName>
    </recommendedName>
</protein>
<keyword evidence="4 5" id="KW-0472">Membrane</keyword>
<evidence type="ECO:0000256" key="4">
    <source>
        <dbReference type="ARBA" id="ARBA00023136"/>
    </source>
</evidence>
<comment type="subcellular location">
    <subcellularLocation>
        <location evidence="1">Membrane</location>
        <topology evidence="1">Multi-pass membrane protein</topology>
    </subcellularLocation>
</comment>
<organism evidence="7 8">
    <name type="scientific">Reticulomyxa filosa</name>
    <dbReference type="NCBI Taxonomy" id="46433"/>
    <lineage>
        <taxon>Eukaryota</taxon>
        <taxon>Sar</taxon>
        <taxon>Rhizaria</taxon>
        <taxon>Retaria</taxon>
        <taxon>Foraminifera</taxon>
        <taxon>Monothalamids</taxon>
        <taxon>Reticulomyxidae</taxon>
        <taxon>Reticulomyxa</taxon>
    </lineage>
</organism>
<dbReference type="Pfam" id="PF01061">
    <property type="entry name" value="ABC2_membrane"/>
    <property type="match status" value="1"/>
</dbReference>
<dbReference type="EMBL" id="ASPP01017068">
    <property type="protein sequence ID" value="ETO17225.1"/>
    <property type="molecule type" value="Genomic_DNA"/>
</dbReference>
<evidence type="ECO:0000256" key="1">
    <source>
        <dbReference type="ARBA" id="ARBA00004141"/>
    </source>
</evidence>
<dbReference type="GO" id="GO:0140359">
    <property type="term" value="F:ABC-type transporter activity"/>
    <property type="evidence" value="ECO:0007669"/>
    <property type="project" value="InterPro"/>
</dbReference>
<dbReference type="AlphaFoldDB" id="X6MVU6"/>
<evidence type="ECO:0000259" key="6">
    <source>
        <dbReference type="Pfam" id="PF01061"/>
    </source>
</evidence>
<dbReference type="GO" id="GO:0016020">
    <property type="term" value="C:membrane"/>
    <property type="evidence" value="ECO:0007669"/>
    <property type="project" value="UniProtKB-SubCell"/>
</dbReference>
<comment type="caution">
    <text evidence="7">The sequence shown here is derived from an EMBL/GenBank/DDBJ whole genome shotgun (WGS) entry which is preliminary data.</text>
</comment>
<keyword evidence="8" id="KW-1185">Reference proteome</keyword>
<feature type="transmembrane region" description="Helical" evidence="5">
    <location>
        <begin position="238"/>
        <end position="262"/>
    </location>
</feature>
<feature type="transmembrane region" description="Helical" evidence="5">
    <location>
        <begin position="199"/>
        <end position="218"/>
    </location>
</feature>
<accession>X6MVU6</accession>
<evidence type="ECO:0000256" key="3">
    <source>
        <dbReference type="ARBA" id="ARBA00022989"/>
    </source>
</evidence>
<evidence type="ECO:0000256" key="2">
    <source>
        <dbReference type="ARBA" id="ARBA00022692"/>
    </source>
</evidence>
<dbReference type="Proteomes" id="UP000023152">
    <property type="component" value="Unassembled WGS sequence"/>
</dbReference>
<proteinExistence type="predicted"/>
<dbReference type="InterPro" id="IPR013525">
    <property type="entry name" value="ABC2_TM"/>
</dbReference>
<reference evidence="7 8" key="1">
    <citation type="journal article" date="2013" name="Curr. Biol.">
        <title>The Genome of the Foraminiferan Reticulomyxa filosa.</title>
        <authorList>
            <person name="Glockner G."/>
            <person name="Hulsmann N."/>
            <person name="Schleicher M."/>
            <person name="Noegel A.A."/>
            <person name="Eichinger L."/>
            <person name="Gallinger C."/>
            <person name="Pawlowski J."/>
            <person name="Sierra R."/>
            <person name="Euteneuer U."/>
            <person name="Pillet L."/>
            <person name="Moustafa A."/>
            <person name="Platzer M."/>
            <person name="Groth M."/>
            <person name="Szafranski K."/>
            <person name="Schliwa M."/>
        </authorList>
    </citation>
    <scope>NUCLEOTIDE SEQUENCE [LARGE SCALE GENOMIC DNA]</scope>
</reference>
<gene>
    <name evidence="7" type="ORF">RFI_20105</name>
</gene>
<evidence type="ECO:0000313" key="8">
    <source>
        <dbReference type="Proteomes" id="UP000023152"/>
    </source>
</evidence>
<feature type="domain" description="ABC-2 type transporter transmembrane" evidence="6">
    <location>
        <begin position="182"/>
        <end position="256"/>
    </location>
</feature>
<evidence type="ECO:0000256" key="5">
    <source>
        <dbReference type="SAM" id="Phobius"/>
    </source>
</evidence>
<evidence type="ECO:0000313" key="7">
    <source>
        <dbReference type="EMBL" id="ETO17225.1"/>
    </source>
</evidence>